<evidence type="ECO:0000313" key="3">
    <source>
        <dbReference type="Proteomes" id="UP000596661"/>
    </source>
</evidence>
<dbReference type="InterPro" id="IPR000477">
    <property type="entry name" value="RT_dom"/>
</dbReference>
<dbReference type="PANTHER" id="PTHR33116:SF84">
    <property type="entry name" value="RNA-DIRECTED DNA POLYMERASE"/>
    <property type="match status" value="1"/>
</dbReference>
<organism evidence="2 3">
    <name type="scientific">Cannabis sativa</name>
    <name type="common">Hemp</name>
    <name type="synonym">Marijuana</name>
    <dbReference type="NCBI Taxonomy" id="3483"/>
    <lineage>
        <taxon>Eukaryota</taxon>
        <taxon>Viridiplantae</taxon>
        <taxon>Streptophyta</taxon>
        <taxon>Embryophyta</taxon>
        <taxon>Tracheophyta</taxon>
        <taxon>Spermatophyta</taxon>
        <taxon>Magnoliopsida</taxon>
        <taxon>eudicotyledons</taxon>
        <taxon>Gunneridae</taxon>
        <taxon>Pentapetalae</taxon>
        <taxon>rosids</taxon>
        <taxon>fabids</taxon>
        <taxon>Rosales</taxon>
        <taxon>Cannabaceae</taxon>
        <taxon>Cannabis</taxon>
    </lineage>
</organism>
<feature type="domain" description="Reverse transcriptase" evidence="1">
    <location>
        <begin position="1"/>
        <end position="115"/>
    </location>
</feature>
<reference evidence="2" key="2">
    <citation type="submission" date="2021-03" db="UniProtKB">
        <authorList>
            <consortium name="EnsemblPlants"/>
        </authorList>
    </citation>
    <scope>IDENTIFICATION</scope>
</reference>
<dbReference type="Gramene" id="evm.model.08.1180">
    <property type="protein sequence ID" value="cds.evm.model.08.1180"/>
    <property type="gene ID" value="evm.TU.08.1180"/>
</dbReference>
<evidence type="ECO:0000313" key="2">
    <source>
        <dbReference type="EnsemblPlants" id="cds.evm.model.08.1180"/>
    </source>
</evidence>
<dbReference type="PANTHER" id="PTHR33116">
    <property type="entry name" value="REVERSE TRANSCRIPTASE ZINC-BINDING DOMAIN-CONTAINING PROTEIN-RELATED-RELATED"/>
    <property type="match status" value="1"/>
</dbReference>
<accession>A0A803Q7V6</accession>
<protein>
    <recommendedName>
        <fullName evidence="1">Reverse transcriptase domain-containing protein</fullName>
    </recommendedName>
</protein>
<dbReference type="EnsemblPlants" id="evm.model.08.1180">
    <property type="protein sequence ID" value="cds.evm.model.08.1180"/>
    <property type="gene ID" value="evm.TU.08.1180"/>
</dbReference>
<dbReference type="OMA" id="CANMNNN"/>
<reference evidence="2" key="1">
    <citation type="submission" date="2018-11" db="EMBL/GenBank/DDBJ databases">
        <authorList>
            <person name="Grassa J C."/>
        </authorList>
    </citation>
    <scope>NUCLEOTIDE SEQUENCE [LARGE SCALE GENOMIC DNA]</scope>
</reference>
<keyword evidence="3" id="KW-1185">Reference proteome</keyword>
<proteinExistence type="predicted"/>
<evidence type="ECO:0000259" key="1">
    <source>
        <dbReference type="PROSITE" id="PS50878"/>
    </source>
</evidence>
<sequence>MSPLLFVLGMEYLSRIMGKIGDKPDFYFHNRCAATKLNYLAFADDVLLFCNGDFRSVYYLLQGLKLFSLTSGLYPNATKFAIYSSDMPEDQLRKILEVSGFTKQSLPLTYLGVPIGAKKISWKDCEVLAEKMTARIKIWSSRNLSFAGRVVLINSVLMAIHAYWCQVLILPKKVVNAIEAICRNYLWNGKAMYQGHGAIS</sequence>
<dbReference type="AlphaFoldDB" id="A0A803Q7V6"/>
<dbReference type="Proteomes" id="UP000596661">
    <property type="component" value="Chromosome 8"/>
</dbReference>
<dbReference type="EMBL" id="UZAU01000705">
    <property type="status" value="NOT_ANNOTATED_CDS"/>
    <property type="molecule type" value="Genomic_DNA"/>
</dbReference>
<dbReference type="PROSITE" id="PS50878">
    <property type="entry name" value="RT_POL"/>
    <property type="match status" value="1"/>
</dbReference>
<name>A0A803Q7V6_CANSA</name>